<proteinExistence type="inferred from homology"/>
<dbReference type="OrthoDB" id="16092at2759"/>
<feature type="domain" description="CCDC93 coiled-coil" evidence="4">
    <location>
        <begin position="328"/>
        <end position="693"/>
    </location>
</feature>
<dbReference type="PANTHER" id="PTHR16441">
    <property type="entry name" value="FIDIPIDINE"/>
    <property type="match status" value="1"/>
</dbReference>
<evidence type="ECO:0008006" key="8">
    <source>
        <dbReference type="Google" id="ProtNLM"/>
    </source>
</evidence>
<dbReference type="Pfam" id="PF21673">
    <property type="entry name" value="CCDC93_N"/>
    <property type="match status" value="1"/>
</dbReference>
<evidence type="ECO:0000313" key="7">
    <source>
        <dbReference type="Proteomes" id="UP000785679"/>
    </source>
</evidence>
<sequence>MQEEAQQELLQKINDILIAGGYFRARLNTIEPFDKILGGICWSIAGSNFDIDIEFADDLNMGQKIKLSEKVVAALRQMECPLMLAPQQIQGLDYAKIYPVIQWLVKKLMESRDNRGERNKKQAILNYNLKYEDPNEAAEVSLKAAKKNEQDMGKIKEIVFRGKPKRVFKSNRTKDVAFHDPKRVHTALREFNDMSANKVFQAIIEQIAQFETEEKAKLQQFQKLQASGKAAGASAPVISDIGALSQEEVIANVERMLQNEKTSIKSLPKAQVAAEFDMNEGIVAAKPGKKEDKKVSIRASAVDGGAADDLAPGLKRDQTMVAKDGHNLDGESDEVLDQDIQLIRRKTLAVRTDNVSEAFMQNIDSIAETVQGFQKMSEESFQNDAVFIFQSEKENYEKEIAKLQKRLQKTQEQRAELSQVTQQLQQEVDQIEYEREQYLSQVKQVNREAEDVESQIERSSVKEHEIMVVTALIDEKARLNEEKVALRKNCRDEKAKLESELEKMKRRREEMEKEEAAEVLRQIDSEFDEEHQKLIGQRKQIADVNRNVTVIQRKIENCPSKIEITQFHKRLVELFDNLNLKSEENRRYVNLYNTVMETRRLFRQQTDYMKEINDSYKGCKQKKEKEVLLHNIQNVLKIIDQSITTSTEAMQKLRLDYQRVQAQYNESILREKDHFKRIKEFEDECDKNDELRSRLKK</sequence>
<accession>A0A8J8NYF5</accession>
<evidence type="ECO:0000256" key="2">
    <source>
        <dbReference type="ARBA" id="ARBA00023054"/>
    </source>
</evidence>
<dbReference type="Pfam" id="PF09762">
    <property type="entry name" value="CCDC93_CC"/>
    <property type="match status" value="1"/>
</dbReference>
<name>A0A8J8NYF5_HALGN</name>
<organism evidence="6 7">
    <name type="scientific">Halteria grandinella</name>
    <dbReference type="NCBI Taxonomy" id="5974"/>
    <lineage>
        <taxon>Eukaryota</taxon>
        <taxon>Sar</taxon>
        <taxon>Alveolata</taxon>
        <taxon>Ciliophora</taxon>
        <taxon>Intramacronucleata</taxon>
        <taxon>Spirotrichea</taxon>
        <taxon>Stichotrichia</taxon>
        <taxon>Sporadotrichida</taxon>
        <taxon>Halteriidae</taxon>
        <taxon>Halteria</taxon>
    </lineage>
</organism>
<evidence type="ECO:0000313" key="6">
    <source>
        <dbReference type="EMBL" id="TNV82391.1"/>
    </source>
</evidence>
<protein>
    <recommendedName>
        <fullName evidence="8">Coiled-coil domain-containing protein 93</fullName>
    </recommendedName>
</protein>
<evidence type="ECO:0000256" key="3">
    <source>
        <dbReference type="SAM" id="Coils"/>
    </source>
</evidence>
<feature type="coiled-coil region" evidence="3">
    <location>
        <begin position="386"/>
        <end position="526"/>
    </location>
</feature>
<dbReference type="InterPro" id="IPR019159">
    <property type="entry name" value="CCDC93_CC"/>
</dbReference>
<dbReference type="Proteomes" id="UP000785679">
    <property type="component" value="Unassembled WGS sequence"/>
</dbReference>
<dbReference type="InterPro" id="IPR039116">
    <property type="entry name" value="CCDC93"/>
</dbReference>
<comment type="caution">
    <text evidence="6">The sequence shown here is derived from an EMBL/GenBank/DDBJ whole genome shotgun (WGS) entry which is preliminary data.</text>
</comment>
<dbReference type="GO" id="GO:0006893">
    <property type="term" value="P:Golgi to plasma membrane transport"/>
    <property type="evidence" value="ECO:0007669"/>
    <property type="project" value="TreeGrafter"/>
</dbReference>
<evidence type="ECO:0000256" key="1">
    <source>
        <dbReference type="ARBA" id="ARBA00007219"/>
    </source>
</evidence>
<evidence type="ECO:0000259" key="5">
    <source>
        <dbReference type="Pfam" id="PF21673"/>
    </source>
</evidence>
<dbReference type="InterPro" id="IPR048747">
    <property type="entry name" value="CCDC93_N"/>
</dbReference>
<dbReference type="EMBL" id="RRYP01005012">
    <property type="protein sequence ID" value="TNV82391.1"/>
    <property type="molecule type" value="Genomic_DNA"/>
</dbReference>
<comment type="similarity">
    <text evidence="1">Belongs to the CCDC93 family.</text>
</comment>
<keyword evidence="2 3" id="KW-0175">Coiled coil</keyword>
<feature type="domain" description="CCDC93 N-terminal" evidence="5">
    <location>
        <begin position="5"/>
        <end position="110"/>
    </location>
</feature>
<gene>
    <name evidence="6" type="ORF">FGO68_gene2669</name>
</gene>
<dbReference type="AlphaFoldDB" id="A0A8J8NYF5"/>
<reference evidence="6" key="1">
    <citation type="submission" date="2019-06" db="EMBL/GenBank/DDBJ databases">
        <authorList>
            <person name="Zheng W."/>
        </authorList>
    </citation>
    <scope>NUCLEOTIDE SEQUENCE</scope>
    <source>
        <strain evidence="6">QDHG01</strain>
    </source>
</reference>
<evidence type="ECO:0000259" key="4">
    <source>
        <dbReference type="Pfam" id="PF09762"/>
    </source>
</evidence>
<keyword evidence="7" id="KW-1185">Reference proteome</keyword>
<dbReference type="PANTHER" id="PTHR16441:SF0">
    <property type="entry name" value="COILED-COIL DOMAIN-CONTAINING PROTEIN 93"/>
    <property type="match status" value="1"/>
</dbReference>